<dbReference type="InterPro" id="IPR018959">
    <property type="entry name" value="DUF1989"/>
</dbReference>
<comment type="caution">
    <text evidence="3">The sequence shown here is derived from an EMBL/GenBank/DDBJ whole genome shotgun (WGS) entry which is preliminary data.</text>
</comment>
<evidence type="ECO:0000313" key="4">
    <source>
        <dbReference type="Proteomes" id="UP000236290"/>
    </source>
</evidence>
<proteinExistence type="predicted"/>
<feature type="region of interest" description="Disordered" evidence="1">
    <location>
        <begin position="1"/>
        <end position="29"/>
    </location>
</feature>
<gene>
    <name evidence="3" type="ORF">THARTR1_07759</name>
</gene>
<dbReference type="EMBL" id="MTYI01000121">
    <property type="protein sequence ID" value="PNP51642.1"/>
    <property type="molecule type" value="Genomic_DNA"/>
</dbReference>
<evidence type="ECO:0000313" key="3">
    <source>
        <dbReference type="EMBL" id="PNP51642.1"/>
    </source>
</evidence>
<evidence type="ECO:0000256" key="1">
    <source>
        <dbReference type="SAM" id="MobiDB-lite"/>
    </source>
</evidence>
<protein>
    <recommendedName>
        <fullName evidence="2">DUF1989 domain-containing protein</fullName>
    </recommendedName>
</protein>
<dbReference type="Pfam" id="PF09347">
    <property type="entry name" value="DUF1989"/>
    <property type="match status" value="1"/>
</dbReference>
<dbReference type="PANTHER" id="PTHR31527">
    <property type="entry name" value="RE64534P"/>
    <property type="match status" value="1"/>
</dbReference>
<dbReference type="OrthoDB" id="504708at2759"/>
<dbReference type="Proteomes" id="UP000236290">
    <property type="component" value="Unassembled WGS sequence"/>
</dbReference>
<name>A0A2K0U1J6_TRIHA</name>
<dbReference type="PANTHER" id="PTHR31527:SF0">
    <property type="entry name" value="RE64534P"/>
    <property type="match status" value="1"/>
</dbReference>
<organism evidence="3 4">
    <name type="scientific">Trichoderma harzianum</name>
    <name type="common">Hypocrea lixii</name>
    <dbReference type="NCBI Taxonomy" id="5544"/>
    <lineage>
        <taxon>Eukaryota</taxon>
        <taxon>Fungi</taxon>
        <taxon>Dikarya</taxon>
        <taxon>Ascomycota</taxon>
        <taxon>Pezizomycotina</taxon>
        <taxon>Sordariomycetes</taxon>
        <taxon>Hypocreomycetidae</taxon>
        <taxon>Hypocreales</taxon>
        <taxon>Hypocreaceae</taxon>
        <taxon>Trichoderma</taxon>
    </lineage>
</organism>
<evidence type="ECO:0000259" key="2">
    <source>
        <dbReference type="Pfam" id="PF09347"/>
    </source>
</evidence>
<sequence>MSQPASSLSAEERLKARKPVPKPVPAYLPTAGSPLSVDKNLYEAIQQAPRVLVEEFTIPIRSGRAWEAPAGSIVSISTPEGPQVGDLNIWNRHNPRERFWASRTRQLHSTHVSTHDRLWSNLPYMRPLVTIISDSLAWYGHDENGGRVHDLLGTRCDPYINTVLSGSQYDFHCHSNLSRAVAKWGLREEDVHDVLNLFQVTGLDEKGRYFMSPCPAERGDSIEFLAEQDVLMALSTCPGGDLSLWGFGSDSEKEMIKVCRPLHVKVYQLQDKELLSKSGWKPAETAGYKGMHGVFSPEGEASQRK</sequence>
<feature type="domain" description="DUF1989" evidence="2">
    <location>
        <begin position="57"/>
        <end position="231"/>
    </location>
</feature>
<reference evidence="3 4" key="1">
    <citation type="submission" date="2017-02" db="EMBL/GenBank/DDBJ databases">
        <title>Genomes of Trichoderma spp. with biocontrol activity.</title>
        <authorList>
            <person name="Gardiner D."/>
            <person name="Kazan K."/>
            <person name="Vos C."/>
            <person name="Harvey P."/>
        </authorList>
    </citation>
    <scope>NUCLEOTIDE SEQUENCE [LARGE SCALE GENOMIC DNA]</scope>
    <source>
        <strain evidence="3 4">Tr1</strain>
    </source>
</reference>
<accession>A0A2K0U1J6</accession>
<dbReference type="AlphaFoldDB" id="A0A2K0U1J6"/>